<proteinExistence type="predicted"/>
<evidence type="ECO:0000313" key="3">
    <source>
        <dbReference type="Proteomes" id="UP001432027"/>
    </source>
</evidence>
<evidence type="ECO:0000313" key="2">
    <source>
        <dbReference type="EMBL" id="GMS97514.1"/>
    </source>
</evidence>
<dbReference type="EMBL" id="BTSX01000004">
    <property type="protein sequence ID" value="GMS97514.1"/>
    <property type="molecule type" value="Genomic_DNA"/>
</dbReference>
<protein>
    <submittedName>
        <fullName evidence="2">Uncharacterized protein</fullName>
    </submittedName>
</protein>
<feature type="compositionally biased region" description="Basic and acidic residues" evidence="1">
    <location>
        <begin position="40"/>
        <end position="50"/>
    </location>
</feature>
<evidence type="ECO:0000256" key="1">
    <source>
        <dbReference type="SAM" id="MobiDB-lite"/>
    </source>
</evidence>
<sequence>CLTGMPTQCVMCEAYPKAVHGYAQHLTRRHKSNLHSNGICDHEVRSDRFNPDLSKNAQSIPNENQ</sequence>
<keyword evidence="3" id="KW-1185">Reference proteome</keyword>
<dbReference type="Proteomes" id="UP001432027">
    <property type="component" value="Unassembled WGS sequence"/>
</dbReference>
<gene>
    <name evidence="2" type="ORF">PENTCL1PPCAC_19689</name>
</gene>
<name>A0AAV5TSS9_9BILA</name>
<feature type="compositionally biased region" description="Polar residues" evidence="1">
    <location>
        <begin position="53"/>
        <end position="65"/>
    </location>
</feature>
<reference evidence="2" key="1">
    <citation type="submission" date="2023-10" db="EMBL/GenBank/DDBJ databases">
        <title>Genome assembly of Pristionchus species.</title>
        <authorList>
            <person name="Yoshida K."/>
            <person name="Sommer R.J."/>
        </authorList>
    </citation>
    <scope>NUCLEOTIDE SEQUENCE</scope>
    <source>
        <strain evidence="2">RS0144</strain>
    </source>
</reference>
<dbReference type="AlphaFoldDB" id="A0AAV5TSS9"/>
<feature type="non-terminal residue" evidence="2">
    <location>
        <position position="1"/>
    </location>
</feature>
<feature type="region of interest" description="Disordered" evidence="1">
    <location>
        <begin position="34"/>
        <end position="65"/>
    </location>
</feature>
<feature type="non-terminal residue" evidence="2">
    <location>
        <position position="65"/>
    </location>
</feature>
<comment type="caution">
    <text evidence="2">The sequence shown here is derived from an EMBL/GenBank/DDBJ whole genome shotgun (WGS) entry which is preliminary data.</text>
</comment>
<organism evidence="2 3">
    <name type="scientific">Pristionchus entomophagus</name>
    <dbReference type="NCBI Taxonomy" id="358040"/>
    <lineage>
        <taxon>Eukaryota</taxon>
        <taxon>Metazoa</taxon>
        <taxon>Ecdysozoa</taxon>
        <taxon>Nematoda</taxon>
        <taxon>Chromadorea</taxon>
        <taxon>Rhabditida</taxon>
        <taxon>Rhabditina</taxon>
        <taxon>Diplogasteromorpha</taxon>
        <taxon>Diplogasteroidea</taxon>
        <taxon>Neodiplogasteridae</taxon>
        <taxon>Pristionchus</taxon>
    </lineage>
</organism>
<accession>A0AAV5TSS9</accession>